<dbReference type="InterPro" id="IPR001279">
    <property type="entry name" value="Metallo-B-lactamas"/>
</dbReference>
<keyword evidence="3" id="KW-1185">Reference proteome</keyword>
<dbReference type="PANTHER" id="PTHR15032:SF4">
    <property type="entry name" value="N-ACYL-PHOSPHATIDYLETHANOLAMINE-HYDROLYZING PHOSPHOLIPASE D"/>
    <property type="match status" value="1"/>
</dbReference>
<organism evidence="2 3">
    <name type="scientific">Scleromatobacter humisilvae</name>
    <dbReference type="NCBI Taxonomy" id="2897159"/>
    <lineage>
        <taxon>Bacteria</taxon>
        <taxon>Pseudomonadati</taxon>
        <taxon>Pseudomonadota</taxon>
        <taxon>Betaproteobacteria</taxon>
        <taxon>Burkholderiales</taxon>
        <taxon>Sphaerotilaceae</taxon>
        <taxon>Scleromatobacter</taxon>
    </lineage>
</organism>
<dbReference type="EMBL" id="JAJLJH010000001">
    <property type="protein sequence ID" value="MCK9685080.1"/>
    <property type="molecule type" value="Genomic_DNA"/>
</dbReference>
<evidence type="ECO:0000313" key="3">
    <source>
        <dbReference type="Proteomes" id="UP001139353"/>
    </source>
</evidence>
<dbReference type="PANTHER" id="PTHR15032">
    <property type="entry name" value="N-ACYL-PHOSPHATIDYLETHANOLAMINE-HYDROLYZING PHOSPHOLIPASE D"/>
    <property type="match status" value="1"/>
</dbReference>
<dbReference type="Proteomes" id="UP001139353">
    <property type="component" value="Unassembled WGS sequence"/>
</dbReference>
<dbReference type="RefSeq" id="WP_275681093.1">
    <property type="nucleotide sequence ID" value="NZ_JAJLJH010000001.1"/>
</dbReference>
<dbReference type="InterPro" id="IPR036866">
    <property type="entry name" value="RibonucZ/Hydroxyglut_hydro"/>
</dbReference>
<dbReference type="AlphaFoldDB" id="A0A9X1YGN1"/>
<feature type="domain" description="Metallo-beta-lactamase" evidence="1">
    <location>
        <begin position="85"/>
        <end position="279"/>
    </location>
</feature>
<proteinExistence type="predicted"/>
<evidence type="ECO:0000259" key="1">
    <source>
        <dbReference type="Pfam" id="PF12706"/>
    </source>
</evidence>
<evidence type="ECO:0000313" key="2">
    <source>
        <dbReference type="EMBL" id="MCK9685080.1"/>
    </source>
</evidence>
<dbReference type="Pfam" id="PF12706">
    <property type="entry name" value="Lactamase_B_2"/>
    <property type="match status" value="1"/>
</dbReference>
<gene>
    <name evidence="2" type="ORF">LPC04_05080</name>
</gene>
<name>A0A9X1YGN1_9BURK</name>
<comment type="caution">
    <text evidence="2">The sequence shown here is derived from an EMBL/GenBank/DDBJ whole genome shotgun (WGS) entry which is preliminary data.</text>
</comment>
<dbReference type="GO" id="GO:0005737">
    <property type="term" value="C:cytoplasm"/>
    <property type="evidence" value="ECO:0007669"/>
    <property type="project" value="TreeGrafter"/>
</dbReference>
<dbReference type="SUPFAM" id="SSF56281">
    <property type="entry name" value="Metallo-hydrolase/oxidoreductase"/>
    <property type="match status" value="1"/>
</dbReference>
<sequence length="338" mass="36950">MTTPLPPNAFAAASFHHGAFHNASGREKHGLANALRWMLTRSRGPWPTHVEDVPVALPVDRVDDGSIRATVIGHATVLVQVDGLNILTDPVMSARIGPTPWTGPKRVRPPAVPFEAIPAIDVVLLSHDHYDHLDRPTLRRLVARDNPKILTGLRVGKAVPSKNVVELDWWQGHAIRDGVTATYVPAEHFSGRGLFDRDKTLWGGFVLETPAGKVYFAGDTAAGTHFQAIRERFGAMTLSLLPIGAYAPRWFMDRVHMDPDEALQASLTLESQTTLAIHFATFNLADDAYDAPTHALARAVSHLVDHPPGGDFRVLPFGEAAIVRIGEGREAAARRRYA</sequence>
<reference evidence="2" key="1">
    <citation type="submission" date="2021-11" db="EMBL/GenBank/DDBJ databases">
        <title>BS-T2-15 a new species belonging to the Comamonadaceae family isolated from the soil of a French oak forest.</title>
        <authorList>
            <person name="Mieszkin S."/>
            <person name="Alain K."/>
        </authorList>
    </citation>
    <scope>NUCLEOTIDE SEQUENCE</scope>
    <source>
        <strain evidence="2">BS-T2-15</strain>
    </source>
</reference>
<protein>
    <submittedName>
        <fullName evidence="2">MBL fold metallo-hydrolase</fullName>
    </submittedName>
</protein>
<dbReference type="Gene3D" id="3.60.15.10">
    <property type="entry name" value="Ribonuclease Z/Hydroxyacylglutathione hydrolase-like"/>
    <property type="match status" value="1"/>
</dbReference>
<accession>A0A9X1YGN1</accession>